<keyword evidence="2" id="KW-1133">Transmembrane helix</keyword>
<evidence type="ECO:0000313" key="4">
    <source>
        <dbReference type="Proteomes" id="UP000194127"/>
    </source>
</evidence>
<proteinExistence type="predicted"/>
<feature type="region of interest" description="Disordered" evidence="1">
    <location>
        <begin position="492"/>
        <end position="688"/>
    </location>
</feature>
<feature type="compositionally biased region" description="Low complexity" evidence="1">
    <location>
        <begin position="766"/>
        <end position="782"/>
    </location>
</feature>
<feature type="transmembrane region" description="Helical" evidence="2">
    <location>
        <begin position="156"/>
        <end position="177"/>
    </location>
</feature>
<feature type="transmembrane region" description="Helical" evidence="2">
    <location>
        <begin position="33"/>
        <end position="55"/>
    </location>
</feature>
<reference evidence="3 4" key="1">
    <citation type="submission" date="2017-04" db="EMBL/GenBank/DDBJ databases">
        <title>Genome Sequence of the Model Brown-Rot Fungus Postia placenta SB12.</title>
        <authorList>
            <consortium name="DOE Joint Genome Institute"/>
            <person name="Gaskell J."/>
            <person name="Kersten P."/>
            <person name="Larrondo L.F."/>
            <person name="Canessa P."/>
            <person name="Martinez D."/>
            <person name="Hibbett D."/>
            <person name="Schmoll M."/>
            <person name="Kubicek C.P."/>
            <person name="Martinez A.T."/>
            <person name="Yadav J."/>
            <person name="Master E."/>
            <person name="Magnuson J.K."/>
            <person name="James T."/>
            <person name="Yaver D."/>
            <person name="Berka R."/>
            <person name="Labutti K."/>
            <person name="Lipzen A."/>
            <person name="Aerts A."/>
            <person name="Barry K."/>
            <person name="Henrissat B."/>
            <person name="Blanchette R."/>
            <person name="Grigoriev I."/>
            <person name="Cullen D."/>
        </authorList>
    </citation>
    <scope>NUCLEOTIDE SEQUENCE [LARGE SCALE GENOMIC DNA]</scope>
    <source>
        <strain evidence="3 4">MAD-698-R-SB12</strain>
    </source>
</reference>
<organism evidence="3 4">
    <name type="scientific">Postia placenta MAD-698-R-SB12</name>
    <dbReference type="NCBI Taxonomy" id="670580"/>
    <lineage>
        <taxon>Eukaryota</taxon>
        <taxon>Fungi</taxon>
        <taxon>Dikarya</taxon>
        <taxon>Basidiomycota</taxon>
        <taxon>Agaricomycotina</taxon>
        <taxon>Agaricomycetes</taxon>
        <taxon>Polyporales</taxon>
        <taxon>Adustoporiaceae</taxon>
        <taxon>Rhodonia</taxon>
    </lineage>
</organism>
<feature type="compositionally biased region" description="Polar residues" evidence="1">
    <location>
        <begin position="652"/>
        <end position="661"/>
    </location>
</feature>
<keyword evidence="4" id="KW-1185">Reference proteome</keyword>
<dbReference type="Proteomes" id="UP000194127">
    <property type="component" value="Unassembled WGS sequence"/>
</dbReference>
<keyword evidence="2" id="KW-0812">Transmembrane</keyword>
<name>A0A1X6MNY4_9APHY</name>
<feature type="region of interest" description="Disordered" evidence="1">
    <location>
        <begin position="337"/>
        <end position="385"/>
    </location>
</feature>
<feature type="region of interest" description="Disordered" evidence="1">
    <location>
        <begin position="758"/>
        <end position="830"/>
    </location>
</feature>
<keyword evidence="2" id="KW-0472">Membrane</keyword>
<dbReference type="GeneID" id="36327821"/>
<protein>
    <submittedName>
        <fullName evidence="3">Uncharacterized protein</fullName>
    </submittedName>
</protein>
<feature type="compositionally biased region" description="Basic and acidic residues" evidence="1">
    <location>
        <begin position="496"/>
        <end position="617"/>
    </location>
</feature>
<feature type="region of interest" description="Disordered" evidence="1">
    <location>
        <begin position="256"/>
        <end position="280"/>
    </location>
</feature>
<feature type="compositionally biased region" description="Low complexity" evidence="1">
    <location>
        <begin position="790"/>
        <end position="801"/>
    </location>
</feature>
<dbReference type="RefSeq" id="XP_024334925.1">
    <property type="nucleotide sequence ID" value="XM_024482872.1"/>
</dbReference>
<evidence type="ECO:0000256" key="1">
    <source>
        <dbReference type="SAM" id="MobiDB-lite"/>
    </source>
</evidence>
<evidence type="ECO:0000313" key="3">
    <source>
        <dbReference type="EMBL" id="OSX58131.1"/>
    </source>
</evidence>
<dbReference type="AlphaFoldDB" id="A0A1X6MNY4"/>
<sequence length="830" mass="90503">MLWLQIASQMGITLLAFVAQMQGYNTLYPTHTIGLLLNAVVPHILTIAGIAHSFVATASHRSAYPAQYSSPDQTATISSKDLILWTPTVIPMSERWHLPSAATPPVPQASIVTATHNCTSASQLEYPTLDFIVGEWRTALEEPVDMSQSINCLARGILAIAIAGSAYFVIKACIHWITRRSLYASQWRSMSVVSSTFASDTDAGASSLFNVELALDYEDASADFLSAMFDIISGSGVATDPDWKIYNDVYPTETAQTASESGAPNNVDITNELKTSPVPTEEHSTSYTALYPDAAPAHFHSDDVVYNPDTLAANDTKNAQEAADLTQEGPSIEAEETFPEVNHSAEPANEDAPGCADISTPAATDETEKKEACSHPAAEDSTSRTALHLDAAPAQFYGDDAAYNPDTLAEHDAQNAQETAELTLEGPCIEAGKTVKDFQESANDDVHGRAYISTFIASDETDSQQKDVCSRPCVELLPHGCGIPMDQIEQAQAKKPACDDSRLVEESAWPDKAHTQVEARPTLLEEKQVNQKKDLCDEDAHQSLKERKPQEDGGKEEQLTDGAREEQEEHEKEATEAVQEHEVKVVQEETDRDVRVERERTVPDDQIAKDARGKKSEADDDIECLDQKEHGTLPHRISEDVGSRSRRKPHLLSSTKNNSSFLPERSSSDDHAQSSTFPSAHEHTSTATSGLTCVSMSHEKPQIIYQTDPKASSINYTRAPSSFEHFVFSDLPEGPLGYQTPVLPEVSCDYERVYIPTPNPPRSLRATPSSAPSRVAPSVNVPSPSPTSPPSGEASGSAQGESTERRRPRNYGERAFQSAFAAALRPRRER</sequence>
<evidence type="ECO:0000256" key="2">
    <source>
        <dbReference type="SAM" id="Phobius"/>
    </source>
</evidence>
<feature type="compositionally biased region" description="Basic and acidic residues" evidence="1">
    <location>
        <begin position="366"/>
        <end position="382"/>
    </location>
</feature>
<accession>A0A1X6MNY4</accession>
<gene>
    <name evidence="3" type="ORF">POSPLADRAFT_1075940</name>
</gene>
<feature type="compositionally biased region" description="Polar residues" evidence="1">
    <location>
        <begin position="256"/>
        <end position="278"/>
    </location>
</feature>
<dbReference type="OrthoDB" id="2806377at2759"/>
<dbReference type="EMBL" id="KZ110605">
    <property type="protein sequence ID" value="OSX58131.1"/>
    <property type="molecule type" value="Genomic_DNA"/>
</dbReference>
<feature type="compositionally biased region" description="Basic and acidic residues" evidence="1">
    <location>
        <begin position="625"/>
        <end position="643"/>
    </location>
</feature>